<protein>
    <recommendedName>
        <fullName evidence="5">Capsular biosynthesis protein</fullName>
    </recommendedName>
</protein>
<dbReference type="InterPro" id="IPR018831">
    <property type="entry name" value="Uncharacterised_NKWYS"/>
</dbReference>
<keyword evidence="4" id="KW-1185">Reference proteome</keyword>
<reference evidence="2 3" key="1">
    <citation type="submission" date="2018-06" db="EMBL/GenBank/DDBJ databases">
        <title>Complete Genome Sequence of Desulfobacter hydrogenophilus (DSM3380).</title>
        <authorList>
            <person name="Marietou A."/>
            <person name="Schreiber L."/>
            <person name="Marshall I."/>
            <person name="Jorgensen B."/>
        </authorList>
    </citation>
    <scope>NUCLEOTIDE SEQUENCE [LARGE SCALE GENOMIC DNA]</scope>
    <source>
        <strain evidence="2 3">DSM 3380</strain>
    </source>
</reference>
<dbReference type="Pfam" id="PF10364">
    <property type="entry name" value="NKWYS"/>
    <property type="match status" value="1"/>
</dbReference>
<evidence type="ECO:0000313" key="4">
    <source>
        <dbReference type="Proteomes" id="UP000293902"/>
    </source>
</evidence>
<gene>
    <name evidence="2" type="ORF">DO021_12470</name>
    <name evidence="1" type="ORF">EYB58_13215</name>
</gene>
<reference evidence="1 4" key="2">
    <citation type="submission" date="2019-02" db="EMBL/GenBank/DDBJ databases">
        <title>Complete genome sequence of Desulfobacter hydrogenophilus AcRS1.</title>
        <authorList>
            <person name="Marietou A."/>
            <person name="Lund M.B."/>
            <person name="Marshall I.P.G."/>
            <person name="Schreiber L."/>
            <person name="Jorgensen B."/>
        </authorList>
    </citation>
    <scope>NUCLEOTIDE SEQUENCE [LARGE SCALE GENOMIC DNA]</scope>
    <source>
        <strain evidence="1 4">AcRS1</strain>
    </source>
</reference>
<dbReference type="OrthoDB" id="286125at2"/>
<dbReference type="RefSeq" id="WP_111957136.1">
    <property type="nucleotide sequence ID" value="NZ_CP036313.1"/>
</dbReference>
<evidence type="ECO:0000313" key="3">
    <source>
        <dbReference type="Proteomes" id="UP000248798"/>
    </source>
</evidence>
<organism evidence="2 3">
    <name type="scientific">Desulfobacter hydrogenophilus</name>
    <dbReference type="NCBI Taxonomy" id="2291"/>
    <lineage>
        <taxon>Bacteria</taxon>
        <taxon>Pseudomonadati</taxon>
        <taxon>Thermodesulfobacteriota</taxon>
        <taxon>Desulfobacteria</taxon>
        <taxon>Desulfobacterales</taxon>
        <taxon>Desulfobacteraceae</taxon>
        <taxon>Desulfobacter</taxon>
    </lineage>
</organism>
<evidence type="ECO:0008006" key="5">
    <source>
        <dbReference type="Google" id="ProtNLM"/>
    </source>
</evidence>
<dbReference type="EMBL" id="CP036313">
    <property type="protein sequence ID" value="QBH13797.1"/>
    <property type="molecule type" value="Genomic_DNA"/>
</dbReference>
<dbReference type="InterPro" id="IPR027417">
    <property type="entry name" value="P-loop_NTPase"/>
</dbReference>
<accession>A0A328FFC2</accession>
<evidence type="ECO:0000313" key="1">
    <source>
        <dbReference type="EMBL" id="QBH13797.1"/>
    </source>
</evidence>
<sequence>MFQQIKLNVEYKLLKKCKKYGKRILFVQQLEKSTCPVFIYQMGKVGSTSVRESLKMSYSEPIIHGHGFSYNFHNWMPRYLYRYFQKGNPLDIITMVREPISRNVSHFFQKYDGPLSTPIEKLKRKFLESYDHDIADKWFQEHIKKNFGIDVYNKAIPDTGYQIYENGRIRLLLIKIEAKNKVIESAIRSFLNIEEFVLQAQNVGVEKAYGKLYKEFTQKVKFSEEYISERLSGIYFKHFYDDQTAEAVKKKWGE</sequence>
<dbReference type="AlphaFoldDB" id="A0A328FFC2"/>
<dbReference type="EMBL" id="QLNI01000023">
    <property type="protein sequence ID" value="RAM01743.1"/>
    <property type="molecule type" value="Genomic_DNA"/>
</dbReference>
<name>A0A328FFC2_9BACT</name>
<evidence type="ECO:0000313" key="2">
    <source>
        <dbReference type="EMBL" id="RAM01743.1"/>
    </source>
</evidence>
<dbReference type="Proteomes" id="UP000248798">
    <property type="component" value="Unassembled WGS sequence"/>
</dbReference>
<dbReference type="SUPFAM" id="SSF52540">
    <property type="entry name" value="P-loop containing nucleoside triphosphate hydrolases"/>
    <property type="match status" value="1"/>
</dbReference>
<dbReference type="Proteomes" id="UP000293902">
    <property type="component" value="Chromosome"/>
</dbReference>
<proteinExistence type="predicted"/>